<accession>A0A921LAG6</accession>
<reference evidence="1" key="1">
    <citation type="journal article" date="2021" name="PeerJ">
        <title>Extensive microbial diversity within the chicken gut microbiome revealed by metagenomics and culture.</title>
        <authorList>
            <person name="Gilroy R."/>
            <person name="Ravi A."/>
            <person name="Getino M."/>
            <person name="Pursley I."/>
            <person name="Horton D.L."/>
            <person name="Alikhan N.F."/>
            <person name="Baker D."/>
            <person name="Gharbi K."/>
            <person name="Hall N."/>
            <person name="Watson M."/>
            <person name="Adriaenssens E.M."/>
            <person name="Foster-Nyarko E."/>
            <person name="Jarju S."/>
            <person name="Secka A."/>
            <person name="Antonio M."/>
            <person name="Oren A."/>
            <person name="Chaudhuri R.R."/>
            <person name="La Ragione R."/>
            <person name="Hildebrand F."/>
            <person name="Pallen M.J."/>
        </authorList>
    </citation>
    <scope>NUCLEOTIDE SEQUENCE</scope>
    <source>
        <strain evidence="1">7886</strain>
    </source>
</reference>
<protein>
    <submittedName>
        <fullName evidence="1">Uncharacterized protein</fullName>
    </submittedName>
</protein>
<proteinExistence type="predicted"/>
<dbReference type="AlphaFoldDB" id="A0A921LAG6"/>
<sequence length="122" mass="13673">MEPDDYLYVYLHFLKVATRFDNTTDRTIAYEASKDPKFNKLIQKYGESHFSNVLKSLVNEMISQGVLIGVQAKPMNIITGVSPVGYSILAKSNDNKFISKLKKSAPKWALNTLTSIIISLVS</sequence>
<evidence type="ECO:0000313" key="2">
    <source>
        <dbReference type="Proteomes" id="UP000747013"/>
    </source>
</evidence>
<comment type="caution">
    <text evidence="1">The sequence shown here is derived from an EMBL/GenBank/DDBJ whole genome shotgun (WGS) entry which is preliminary data.</text>
</comment>
<dbReference type="EMBL" id="DYWC01000278">
    <property type="protein sequence ID" value="HJF88109.1"/>
    <property type="molecule type" value="Genomic_DNA"/>
</dbReference>
<name>A0A921LAG6_9LACO</name>
<evidence type="ECO:0000313" key="1">
    <source>
        <dbReference type="EMBL" id="HJF88109.1"/>
    </source>
</evidence>
<reference evidence="1" key="2">
    <citation type="submission" date="2021-09" db="EMBL/GenBank/DDBJ databases">
        <authorList>
            <person name="Gilroy R."/>
        </authorList>
    </citation>
    <scope>NUCLEOTIDE SEQUENCE</scope>
    <source>
        <strain evidence="1">7886</strain>
    </source>
</reference>
<organism evidence="1 2">
    <name type="scientific">Companilactobacillus farciminis</name>
    <dbReference type="NCBI Taxonomy" id="1612"/>
    <lineage>
        <taxon>Bacteria</taxon>
        <taxon>Bacillati</taxon>
        <taxon>Bacillota</taxon>
        <taxon>Bacilli</taxon>
        <taxon>Lactobacillales</taxon>
        <taxon>Lactobacillaceae</taxon>
        <taxon>Companilactobacillus</taxon>
    </lineage>
</organism>
<dbReference type="Proteomes" id="UP000747013">
    <property type="component" value="Unassembled WGS sequence"/>
</dbReference>
<gene>
    <name evidence="1" type="ORF">K8V88_11805</name>
</gene>